<proteinExistence type="predicted"/>
<evidence type="ECO:0000256" key="1">
    <source>
        <dbReference type="SAM" id="MobiDB-lite"/>
    </source>
</evidence>
<evidence type="ECO:0000313" key="3">
    <source>
        <dbReference type="WBParaSite" id="SMUV_0000624401-mRNA-1"/>
    </source>
</evidence>
<accession>A0A0N5ANQ0</accession>
<evidence type="ECO:0000313" key="2">
    <source>
        <dbReference type="Proteomes" id="UP000046393"/>
    </source>
</evidence>
<dbReference type="WBParaSite" id="SMUV_0000624401-mRNA-1">
    <property type="protein sequence ID" value="SMUV_0000624401-mRNA-1"/>
    <property type="gene ID" value="SMUV_0000624401"/>
</dbReference>
<protein>
    <submittedName>
        <fullName evidence="3">Uncharacterized protein</fullName>
    </submittedName>
</protein>
<keyword evidence="2" id="KW-1185">Reference proteome</keyword>
<dbReference type="AlphaFoldDB" id="A0A0N5ANQ0"/>
<feature type="region of interest" description="Disordered" evidence="1">
    <location>
        <begin position="1"/>
        <end position="23"/>
    </location>
</feature>
<reference evidence="3" key="1">
    <citation type="submission" date="2017-02" db="UniProtKB">
        <authorList>
            <consortium name="WormBaseParasite"/>
        </authorList>
    </citation>
    <scope>IDENTIFICATION</scope>
</reference>
<organism evidence="2 3">
    <name type="scientific">Syphacia muris</name>
    <dbReference type="NCBI Taxonomy" id="451379"/>
    <lineage>
        <taxon>Eukaryota</taxon>
        <taxon>Metazoa</taxon>
        <taxon>Ecdysozoa</taxon>
        <taxon>Nematoda</taxon>
        <taxon>Chromadorea</taxon>
        <taxon>Rhabditida</taxon>
        <taxon>Spirurina</taxon>
        <taxon>Oxyuridomorpha</taxon>
        <taxon>Oxyuroidea</taxon>
        <taxon>Oxyuridae</taxon>
        <taxon>Syphacia</taxon>
    </lineage>
</organism>
<dbReference type="Proteomes" id="UP000046393">
    <property type="component" value="Unplaced"/>
</dbReference>
<sequence>MATTATTHHISSERQSDEEPQATSAAIANSSNYAIKSLQLFVAEKWSPLLFASYSLGHTAASAASEQQNFVIRC</sequence>
<name>A0A0N5ANQ0_9BILA</name>